<dbReference type="InterPro" id="IPR023370">
    <property type="entry name" value="TrmO-like_N"/>
</dbReference>
<sequence length="265" mass="30509">MELTLQPIGYVRATKGFKFDAPHQPDVGSDEVNFIELLPGRQFELALQDLDGFDKIWLISWFDRNRSWRPRVLPPRGPAKRRGVFATRSPHRPNPIGLTCVSLLGIEGRILKVGALDLTDGTPILDIKPYLRTVDCHPDSRLGWVQEIEEREATPPAFLVTLEPLAERQLRWLREVWNLDFTERAFALLKRDPAPHRTRRILQLSENRYRIACGPWRMFYRIEGDSVIVEEVASGFSRETLSASTGEKTTDREAHMAFLHLDWSV</sequence>
<dbReference type="InterPro" id="IPR007712">
    <property type="entry name" value="RelE/ParE_toxin"/>
</dbReference>
<dbReference type="InterPro" id="IPR040372">
    <property type="entry name" value="YaeB-like"/>
</dbReference>
<dbReference type="HOGENOM" id="CLU_013458_3_0_0"/>
<name>A0A068NM19_FIMGI</name>
<dbReference type="InterPro" id="IPR036414">
    <property type="entry name" value="YaeB_N_sf"/>
</dbReference>
<dbReference type="RefSeq" id="WP_025226795.1">
    <property type="nucleotide sequence ID" value="NZ_CP007139.1"/>
</dbReference>
<evidence type="ECO:0000259" key="4">
    <source>
        <dbReference type="PROSITE" id="PS51668"/>
    </source>
</evidence>
<organism evidence="5 6">
    <name type="scientific">Fimbriimonas ginsengisoli Gsoil 348</name>
    <dbReference type="NCBI Taxonomy" id="661478"/>
    <lineage>
        <taxon>Bacteria</taxon>
        <taxon>Bacillati</taxon>
        <taxon>Armatimonadota</taxon>
        <taxon>Fimbriimonadia</taxon>
        <taxon>Fimbriimonadales</taxon>
        <taxon>Fimbriimonadaceae</taxon>
        <taxon>Fimbriimonas</taxon>
    </lineage>
</organism>
<dbReference type="PROSITE" id="PS01318">
    <property type="entry name" value="TSAA_1"/>
    <property type="match status" value="1"/>
</dbReference>
<dbReference type="PROSITE" id="PS51668">
    <property type="entry name" value="TSAA_2"/>
    <property type="match status" value="1"/>
</dbReference>
<dbReference type="InterPro" id="IPR036413">
    <property type="entry name" value="YaeB-like_sf"/>
</dbReference>
<dbReference type="OrthoDB" id="9804309at2"/>
<evidence type="ECO:0000313" key="5">
    <source>
        <dbReference type="EMBL" id="AIE84578.1"/>
    </source>
</evidence>
<dbReference type="SUPFAM" id="SSF118196">
    <property type="entry name" value="YaeB-like"/>
    <property type="match status" value="1"/>
</dbReference>
<evidence type="ECO:0000256" key="3">
    <source>
        <dbReference type="ARBA" id="ARBA00033753"/>
    </source>
</evidence>
<dbReference type="NCBIfam" id="TIGR00104">
    <property type="entry name" value="tRNA_TsaA"/>
    <property type="match status" value="1"/>
</dbReference>
<dbReference type="Gene3D" id="3.30.2310.20">
    <property type="entry name" value="RelE-like"/>
    <property type="match status" value="1"/>
</dbReference>
<dbReference type="Gene3D" id="2.40.30.70">
    <property type="entry name" value="YaeB-like"/>
    <property type="match status" value="1"/>
</dbReference>
<keyword evidence="6" id="KW-1185">Reference proteome</keyword>
<keyword evidence="1" id="KW-1277">Toxin-antitoxin system</keyword>
<dbReference type="STRING" id="661478.OP10G_1210"/>
<dbReference type="EMBL" id="CP007139">
    <property type="protein sequence ID" value="AIE84578.1"/>
    <property type="molecule type" value="Genomic_DNA"/>
</dbReference>
<evidence type="ECO:0000313" key="6">
    <source>
        <dbReference type="Proteomes" id="UP000027982"/>
    </source>
</evidence>
<dbReference type="Pfam" id="PF01980">
    <property type="entry name" value="TrmO_N"/>
    <property type="match status" value="1"/>
</dbReference>
<proteinExistence type="inferred from homology"/>
<keyword evidence="2" id="KW-0949">S-adenosyl-L-methionine</keyword>
<dbReference type="PANTHER" id="PTHR12818">
    <property type="entry name" value="TRNA (ADENINE(37)-N6)-METHYLTRANSFERASE"/>
    <property type="match status" value="1"/>
</dbReference>
<dbReference type="eggNOG" id="COG1720">
    <property type="taxonomic scope" value="Bacteria"/>
</dbReference>
<evidence type="ECO:0000256" key="2">
    <source>
        <dbReference type="ARBA" id="ARBA00022691"/>
    </source>
</evidence>
<gene>
    <name evidence="5" type="ORF">OP10G_1210</name>
</gene>
<dbReference type="InterPro" id="IPR035093">
    <property type="entry name" value="RelE/ParE_toxin_dom_sf"/>
</dbReference>
<dbReference type="Pfam" id="PF05016">
    <property type="entry name" value="ParE_toxin"/>
    <property type="match status" value="1"/>
</dbReference>
<dbReference type="Proteomes" id="UP000027982">
    <property type="component" value="Chromosome"/>
</dbReference>
<feature type="domain" description="TsaA-like" evidence="4">
    <location>
        <begin position="5"/>
        <end position="139"/>
    </location>
</feature>
<protein>
    <recommendedName>
        <fullName evidence="4">TsaA-like domain-containing protein</fullName>
    </recommendedName>
</protein>
<reference evidence="5 6" key="1">
    <citation type="journal article" date="2014" name="PLoS ONE">
        <title>The first complete genome sequence of the class fimbriimonadia in the phylum armatimonadetes.</title>
        <authorList>
            <person name="Hu Z.Y."/>
            <person name="Wang Y.Z."/>
            <person name="Im W.T."/>
            <person name="Wang S.Y."/>
            <person name="Zhao G.P."/>
            <person name="Zheng H.J."/>
            <person name="Quan Z.X."/>
        </authorList>
    </citation>
    <scope>NUCLEOTIDE SEQUENCE [LARGE SCALE GENOMIC DNA]</scope>
    <source>
        <strain evidence="5">Gsoil 348</strain>
    </source>
</reference>
<evidence type="ECO:0000256" key="1">
    <source>
        <dbReference type="ARBA" id="ARBA00022649"/>
    </source>
</evidence>
<dbReference type="AlphaFoldDB" id="A0A068NM19"/>
<dbReference type="KEGG" id="fgi:OP10G_1210"/>
<dbReference type="PANTHER" id="PTHR12818:SF0">
    <property type="entry name" value="TRNA (ADENINE(37)-N6)-METHYLTRANSFERASE"/>
    <property type="match status" value="1"/>
</dbReference>
<accession>A0A068NM19</accession>
<dbReference type="CDD" id="cd09281">
    <property type="entry name" value="UPF0066"/>
    <property type="match status" value="1"/>
</dbReference>
<dbReference type="InterPro" id="IPR023368">
    <property type="entry name" value="UPF0066_cons_site"/>
</dbReference>
<comment type="similarity">
    <text evidence="3">Belongs to the tRNA methyltransferase O family.</text>
</comment>